<dbReference type="EMBL" id="KN848063">
    <property type="protein sequence ID" value="KIY02585.1"/>
    <property type="molecule type" value="Genomic_DNA"/>
</dbReference>
<evidence type="ECO:0000256" key="3">
    <source>
        <dbReference type="ARBA" id="ARBA00022833"/>
    </source>
</evidence>
<organism evidence="7 8">
    <name type="scientific">Fonsecaea multimorphosa CBS 102226</name>
    <dbReference type="NCBI Taxonomy" id="1442371"/>
    <lineage>
        <taxon>Eukaryota</taxon>
        <taxon>Fungi</taxon>
        <taxon>Dikarya</taxon>
        <taxon>Ascomycota</taxon>
        <taxon>Pezizomycotina</taxon>
        <taxon>Eurotiomycetes</taxon>
        <taxon>Chaetothyriomycetidae</taxon>
        <taxon>Chaetothyriales</taxon>
        <taxon>Herpotrichiellaceae</taxon>
        <taxon>Fonsecaea</taxon>
    </lineage>
</organism>
<dbReference type="GeneID" id="27706796"/>
<dbReference type="GO" id="GO:0000785">
    <property type="term" value="C:chromatin"/>
    <property type="evidence" value="ECO:0007669"/>
    <property type="project" value="TreeGrafter"/>
</dbReference>
<dbReference type="STRING" id="1442371.A0A0D2KGK3"/>
<dbReference type="AlphaFoldDB" id="A0A0D2KGK3"/>
<feature type="compositionally biased region" description="Polar residues" evidence="5">
    <location>
        <begin position="659"/>
        <end position="668"/>
    </location>
</feature>
<name>A0A0D2KGK3_9EURO</name>
<feature type="region of interest" description="Disordered" evidence="5">
    <location>
        <begin position="564"/>
        <end position="669"/>
    </location>
</feature>
<feature type="domain" description="SP-RING-type" evidence="6">
    <location>
        <begin position="877"/>
        <end position="971"/>
    </location>
</feature>
<feature type="compositionally biased region" description="Polar residues" evidence="5">
    <location>
        <begin position="9"/>
        <end position="19"/>
    </location>
</feature>
<dbReference type="RefSeq" id="XP_016636707.1">
    <property type="nucleotide sequence ID" value="XM_016771568.1"/>
</dbReference>
<feature type="compositionally biased region" description="Polar residues" evidence="5">
    <location>
        <begin position="582"/>
        <end position="615"/>
    </location>
</feature>
<dbReference type="PANTHER" id="PTHR10782:SF4">
    <property type="entry name" value="TONALLI, ISOFORM E"/>
    <property type="match status" value="1"/>
</dbReference>
<evidence type="ECO:0000256" key="4">
    <source>
        <dbReference type="PROSITE-ProRule" id="PRU00452"/>
    </source>
</evidence>
<dbReference type="GO" id="GO:0008270">
    <property type="term" value="F:zinc ion binding"/>
    <property type="evidence" value="ECO:0007669"/>
    <property type="project" value="UniProtKB-KW"/>
</dbReference>
<keyword evidence="8" id="KW-1185">Reference proteome</keyword>
<feature type="region of interest" description="Disordered" evidence="5">
    <location>
        <begin position="131"/>
        <end position="312"/>
    </location>
</feature>
<feature type="compositionally biased region" description="Polar residues" evidence="5">
    <location>
        <begin position="240"/>
        <end position="255"/>
    </location>
</feature>
<dbReference type="Proteomes" id="UP000053411">
    <property type="component" value="Unassembled WGS sequence"/>
</dbReference>
<evidence type="ECO:0000259" key="6">
    <source>
        <dbReference type="PROSITE" id="PS51044"/>
    </source>
</evidence>
<keyword evidence="2 4" id="KW-0863">Zinc-finger</keyword>
<accession>A0A0D2KGK3</accession>
<evidence type="ECO:0000313" key="7">
    <source>
        <dbReference type="EMBL" id="KIY02585.1"/>
    </source>
</evidence>
<dbReference type="InterPro" id="IPR004181">
    <property type="entry name" value="Znf_MIZ"/>
</dbReference>
<feature type="compositionally biased region" description="Polar residues" evidence="5">
    <location>
        <begin position="625"/>
        <end position="639"/>
    </location>
</feature>
<protein>
    <recommendedName>
        <fullName evidence="6">SP-RING-type domain-containing protein</fullName>
    </recommendedName>
</protein>
<evidence type="ECO:0000256" key="1">
    <source>
        <dbReference type="ARBA" id="ARBA00022723"/>
    </source>
</evidence>
<dbReference type="PANTHER" id="PTHR10782">
    <property type="entry name" value="ZINC FINGER MIZ DOMAIN-CONTAINING PROTEIN"/>
    <property type="match status" value="1"/>
</dbReference>
<dbReference type="InterPro" id="IPR013083">
    <property type="entry name" value="Znf_RING/FYVE/PHD"/>
</dbReference>
<dbReference type="GO" id="GO:0016925">
    <property type="term" value="P:protein sumoylation"/>
    <property type="evidence" value="ECO:0007669"/>
    <property type="project" value="TreeGrafter"/>
</dbReference>
<keyword evidence="3" id="KW-0862">Zinc</keyword>
<dbReference type="VEuPathDB" id="FungiDB:Z520_01050"/>
<dbReference type="Gene3D" id="3.30.40.10">
    <property type="entry name" value="Zinc/RING finger domain, C3HC4 (zinc finger)"/>
    <property type="match status" value="1"/>
</dbReference>
<proteinExistence type="predicted"/>
<dbReference type="PROSITE" id="PS51044">
    <property type="entry name" value="ZF_SP_RING"/>
    <property type="match status" value="1"/>
</dbReference>
<dbReference type="OrthoDB" id="27975at2759"/>
<evidence type="ECO:0000256" key="2">
    <source>
        <dbReference type="ARBA" id="ARBA00022771"/>
    </source>
</evidence>
<evidence type="ECO:0000256" key="5">
    <source>
        <dbReference type="SAM" id="MobiDB-lite"/>
    </source>
</evidence>
<feature type="compositionally biased region" description="Low complexity" evidence="5">
    <location>
        <begin position="268"/>
        <end position="287"/>
    </location>
</feature>
<dbReference type="Pfam" id="PF02891">
    <property type="entry name" value="zf-MIZ"/>
    <property type="match status" value="1"/>
</dbReference>
<evidence type="ECO:0000313" key="8">
    <source>
        <dbReference type="Proteomes" id="UP000053411"/>
    </source>
</evidence>
<feature type="compositionally biased region" description="Polar residues" evidence="5">
    <location>
        <begin position="994"/>
        <end position="1005"/>
    </location>
</feature>
<keyword evidence="1" id="KW-0479">Metal-binding</keyword>
<sequence length="1013" mass="110933">MSRMAGNASRVNPQPTPTKSPRRHGKATPKSLGRQLPRSRPGFPIQPVQPFEDDAEDATIEIASGQGSNSASPLPFSVPSTVTPTVPSTAMRSTQSLEYQVRDAQQEDAGTPLTETSASSLSFSTLIHESSQTVVPENPAGIGRQGEAVPSPKRVPSDGALAMTSEARKGSRNPSRFSKRQVGLSPTLGAMDLPSHPTPPNRTDGLQETRSLVAAGQNGQRDDLAGPSNTRDARAPRARMSTSGEMSAVSSSPVTLPSDIRGSPLFVPMQTQPRLTTLLPDLPSSTRGTGKRNNDTNGSHGRTVRPRADSRRLESSALLPTPQDSPNVSHGTTLGQRLELSLAAIGLCAPEPDQAAGLKYGRIEMLREACQLNDEFFLLTHFICSNSTPSPNWDVIGPLFLTKEHFQTLNSLSAILCSDSELTRDLSQLFMKFPFRMEATTEEAPYASPLLKSVRSCLDVFDAALSTLKARTVQRGFPPAPCELRAEMRLPSPVLQKAIFCHFYSSRADGSSMFREALRLFEQEMERPIEVSISGIAQLHESPSNFKQLMSRWASKYSLLGHGSQGRNSAAGDVTIADKGGSRTSSLQLSTTAARHTTPAPSQIRSPTLLLSSPMVQEPVHPRRYQQTASVQHARQVSRPSLPLAPAPPSKLPNGFRGVSQTAESSQVALDEAHTFTHENEKTAESDGRARVPTFFRFIEDVVVLPECIQADSPTIRWSVPISQDHWARRVTTSARERGVSNCNVQFRLRSIVIEADGREPFTPTQSDFYARTTKWPACAAVSINGVFATTPRRETPGGADLPTDVTDLLREGNNEVEISALFTRPEQLSACMYLMAIEIICVETYDKIKTMLRRIPMGYVVKALLDALKSRKDELEDDDLIQSPFIGIDVIDPLTSKIWKTPVRGKDCRHRECFDLEAFLSSRAGGFDEGGLTRPDQWNCPICRGNARPNMLVIDEFSVHVRKILEENNQLSAHRILFKEGGAWEPILRPSSPRDQSPGMTRTNPVIVMDES</sequence>
<feature type="region of interest" description="Disordered" evidence="5">
    <location>
        <begin position="989"/>
        <end position="1013"/>
    </location>
</feature>
<reference evidence="7 8" key="1">
    <citation type="submission" date="2015-01" db="EMBL/GenBank/DDBJ databases">
        <title>The Genome Sequence of Fonsecaea multimorphosa CBS 102226.</title>
        <authorList>
            <consortium name="The Broad Institute Genomics Platform"/>
            <person name="Cuomo C."/>
            <person name="de Hoog S."/>
            <person name="Gorbushina A."/>
            <person name="Stielow B."/>
            <person name="Teixiera M."/>
            <person name="Abouelleil A."/>
            <person name="Chapman S.B."/>
            <person name="Priest M."/>
            <person name="Young S.K."/>
            <person name="Wortman J."/>
            <person name="Nusbaum C."/>
            <person name="Birren B."/>
        </authorList>
    </citation>
    <scope>NUCLEOTIDE SEQUENCE [LARGE SCALE GENOMIC DNA]</scope>
    <source>
        <strain evidence="7 8">CBS 102226</strain>
    </source>
</reference>
<feature type="region of interest" description="Disordered" evidence="5">
    <location>
        <begin position="1"/>
        <end position="93"/>
    </location>
</feature>
<feature type="compositionally biased region" description="Low complexity" evidence="5">
    <location>
        <begin position="77"/>
        <end position="89"/>
    </location>
</feature>
<gene>
    <name evidence="7" type="ORF">Z520_01050</name>
</gene>
<dbReference type="GO" id="GO:0061665">
    <property type="term" value="F:SUMO ligase activity"/>
    <property type="evidence" value="ECO:0007669"/>
    <property type="project" value="TreeGrafter"/>
</dbReference>